<feature type="domain" description="Peptidase C39" evidence="6">
    <location>
        <begin position="1646"/>
        <end position="1778"/>
    </location>
</feature>
<comment type="subcellular location">
    <subcellularLocation>
        <location evidence="1">Target cell</location>
        <location evidence="1">Target cell cytoplasm</location>
    </subcellularLocation>
</comment>
<dbReference type="GO" id="GO:0090729">
    <property type="term" value="F:toxin activity"/>
    <property type="evidence" value="ECO:0007669"/>
    <property type="project" value="UniProtKB-KW"/>
</dbReference>
<dbReference type="GO" id="GO:0008233">
    <property type="term" value="F:peptidase activity"/>
    <property type="evidence" value="ECO:0007669"/>
    <property type="project" value="InterPro"/>
</dbReference>
<dbReference type="EMBL" id="APPK01000024">
    <property type="protein sequence ID" value="ENV22795.1"/>
    <property type="molecule type" value="Genomic_DNA"/>
</dbReference>
<comment type="caution">
    <text evidence="7">The sequence shown here is derived from an EMBL/GenBank/DDBJ whole genome shotgun (WGS) entry which is preliminary data.</text>
</comment>
<evidence type="ECO:0000256" key="1">
    <source>
        <dbReference type="ARBA" id="ARBA00004219"/>
    </source>
</evidence>
<feature type="compositionally biased region" description="Polar residues" evidence="5">
    <location>
        <begin position="719"/>
        <end position="734"/>
    </location>
</feature>
<evidence type="ECO:0000259" key="6">
    <source>
        <dbReference type="PROSITE" id="PS50990"/>
    </source>
</evidence>
<gene>
    <name evidence="7" type="ORF">F963_01045</name>
</gene>
<dbReference type="InterPro" id="IPR006914">
    <property type="entry name" value="VENN_dom"/>
</dbReference>
<dbReference type="GO" id="GO:0006508">
    <property type="term" value="P:proteolysis"/>
    <property type="evidence" value="ECO:0007669"/>
    <property type="project" value="InterPro"/>
</dbReference>
<evidence type="ECO:0000313" key="7">
    <source>
        <dbReference type="EMBL" id="ENV22795.1"/>
    </source>
</evidence>
<evidence type="ECO:0000256" key="5">
    <source>
        <dbReference type="SAM" id="MobiDB-lite"/>
    </source>
</evidence>
<dbReference type="Gene3D" id="3.90.70.10">
    <property type="entry name" value="Cysteine proteinases"/>
    <property type="match status" value="1"/>
</dbReference>
<dbReference type="InterPro" id="IPR025157">
    <property type="entry name" value="Hemagglutinin_rpt"/>
</dbReference>
<dbReference type="HOGENOM" id="CLU_238555_0_0_6"/>
<dbReference type="Pfam" id="PF03412">
    <property type="entry name" value="Peptidase_C39"/>
    <property type="match status" value="1"/>
</dbReference>
<evidence type="ECO:0000256" key="2">
    <source>
        <dbReference type="ARBA" id="ARBA00022656"/>
    </source>
</evidence>
<accession>N8YU59</accession>
<sequence>MTSAPAEIIAGGDLNIYADAFKNDKSYVLAGGKLNAELAQAVNNIDGKGQQILKQSGISTYTYSNWRGGFKRYHERKWNKSQTYNPADEIKEIDLPVNQWLGNVKNHTSNQNISAVSTGNHATITTDTVNTPEQLVDRQQQSQQVDINVNAGQSVTANGQETNTPNTPDQLDVNSGEKAQVNSQAQNLQSLDSAEKLQANAAQTTGVKGQGDLEIRSVSMDFMSLPSNALFSTNTESQSKYLVETDPAFINYKQWLSSDYMLDAMDLDPALKQKRLGDGYYEQRLVQDQIAQLTGFRFLQGYANDEAQYKALMNNGLTFAKNYNLRPGIALTAAQIAQLTTDIVWLEEKTIKLADGTTTKALVPQVYVKARASDLKGDGTLVSANQVRLNVQGDVLNSATIAGREALQISADSINQLGGRMQANRVELNTTKDLNNIGGTIKAIDSAKLNIGGDFNQHSTTQSTVNNLGASVFTREGFDRQAGLYVGSSLNLADYKTDPLSTTLVINVGGNTSLKGTEIINLNGSSLLKTQGNLNIEGVNTSVNNRGYTNKDNYNYDKKQQDIGSFIQSAGDTRFQAENISVKGSQISSEQGSTILSAQQKIDISEGRKLSDAETAYKTKDKSTFSTTTEKGRVRNMSDEAIASTIDGKNVILDANNINIRGSNIISDELTQIQAKENVSITGAENKYLDYSESSVKKSGLMSSGGIGFSVGSKKELTEQQNTQSTNTGSMVGSLNGNTNIIAGKTYQQTGSTVSSQNGDVNILAQQVNIEAAKEQSTRDYKYEMEQKGLTLAVNVPVVSAVQSVVDSSKQVGQSKNDRVNAMAAANAGFDAYKAGQALGKLQGALSDASKLNGNVEVSVSLTYGEQKNTQFSQTQSSTASQSQVYAGGKTNIVATGAGEKSNINIIGSDVVGMQGTHLAADHDVNIKAAEQKTIEASGNKSGGWNAGVSVSNQTGFGVTAGGNLGKGKGNGTDTSYVNSHVGSKDSSTTISGGNATNIIGGQVQGKGVQIDANELNIESLQDKATYKSKQQNISGQVSVGTNGANASGSFSKSNVNANYASVNEQSGVFAGDDGYQIKVKNNTDLKGAIITSTQTAENLKKNSLDTGTLTHSDIRNVSEYDAKGISLSAGFNAGKSDEKGGKTPDTVLSKPNKIDQHASTTTGVSKSVGFGLDSDKNSSVTKSGINTSNITIRDEQGQQALTGKTAEQIKSDILTSVTTDTARENSGALKNNFDKDKVQSEINLQMEVTKNFDANRQEAKAEINKKIDDAKKENQAIIDKQKQGLSLSDQEQTQLNAYNDKVVNYQKLGVLLDSVATGLSAPTSSGLGIATATLSPVASYEIGQYFKSKDAEGSTAHILAHTVLGAAVAAAGGNDALTAGLSAGGAEAAAPKLAKYLYGKDAKDLTADEKSTISAITGLVASGVGATTGDVSNTVQSGNVAQNAVEDNLFGVLTADKKIDKQKNNYYFQALQACKSAECEKNIIMQNTLAAMQNVQKIISISSTKYNEGDIITNPNDSTGLRYLVVNQNGSLKAKLLPADYQALYSVNELNSSRAVVQGGALTSIVANTLKSGHDVFADRSLFTNQEMTALSRTFAGVEVVGNVLMIGGAVAPKSIDLKAAAIHDKNPLKVDAIQHETKRLLVSQGNVPTCGHNSCVMVLDTLKKPVNVENLINSIPPKTDGITFKQVSELLKQNNVENYAFSSRTITQLEQYTSKGTPVIVRIADDKTGFSHFVVVDGVTIRGGKKVVAIRDPHNASYYSPIESFKKAFTGETVIPRNYK</sequence>
<dbReference type="Pfam" id="PF13332">
    <property type="entry name" value="Fil_haemagg_2"/>
    <property type="match status" value="2"/>
</dbReference>
<dbReference type="Pfam" id="PF04829">
    <property type="entry name" value="PT-VENN"/>
    <property type="match status" value="1"/>
</dbReference>
<evidence type="ECO:0000313" key="8">
    <source>
        <dbReference type="Proteomes" id="UP000013270"/>
    </source>
</evidence>
<keyword evidence="3" id="KW-1266">Target cell cytoplasm</keyword>
<dbReference type="PROSITE" id="PS50990">
    <property type="entry name" value="PEPTIDASE_C39"/>
    <property type="match status" value="1"/>
</dbReference>
<protein>
    <recommendedName>
        <fullName evidence="6">Peptidase C39 domain-containing protein</fullName>
    </recommendedName>
</protein>
<keyword evidence="4" id="KW-0843">Virulence</keyword>
<keyword evidence="2" id="KW-0800">Toxin</keyword>
<dbReference type="InterPro" id="IPR005074">
    <property type="entry name" value="Peptidase_C39"/>
</dbReference>
<reference evidence="7 8" key="1">
    <citation type="submission" date="2013-02" db="EMBL/GenBank/DDBJ databases">
        <title>The Genome Sequence of Acinetobacter bereziniae NIPH 3.</title>
        <authorList>
            <consortium name="The Broad Institute Genome Sequencing Platform"/>
            <consortium name="The Broad Institute Genome Sequencing Center for Infectious Disease"/>
            <person name="Cerqueira G."/>
            <person name="Feldgarden M."/>
            <person name="Courvalin P."/>
            <person name="Perichon B."/>
            <person name="Grillot-Courvalin C."/>
            <person name="Clermont D."/>
            <person name="Rocha E."/>
            <person name="Yoon E.-J."/>
            <person name="Nemec A."/>
            <person name="Walker B."/>
            <person name="Young S.K."/>
            <person name="Zeng Q."/>
            <person name="Gargeya S."/>
            <person name="Fitzgerald M."/>
            <person name="Haas B."/>
            <person name="Abouelleil A."/>
            <person name="Alvarado L."/>
            <person name="Arachchi H.M."/>
            <person name="Berlin A.M."/>
            <person name="Chapman S.B."/>
            <person name="Dewar J."/>
            <person name="Goldberg J."/>
            <person name="Griggs A."/>
            <person name="Gujja S."/>
            <person name="Hansen M."/>
            <person name="Howarth C."/>
            <person name="Imamovic A."/>
            <person name="Larimer J."/>
            <person name="McCowan C."/>
            <person name="Murphy C."/>
            <person name="Neiman D."/>
            <person name="Pearson M."/>
            <person name="Priest M."/>
            <person name="Roberts A."/>
            <person name="Saif S."/>
            <person name="Shea T."/>
            <person name="Sisk P."/>
            <person name="Sykes S."/>
            <person name="Wortman J."/>
            <person name="Nusbaum C."/>
            <person name="Birren B."/>
        </authorList>
    </citation>
    <scope>NUCLEOTIDE SEQUENCE [LARGE SCALE GENOMIC DNA]</scope>
    <source>
        <strain evidence="7 8">NIPH 3</strain>
    </source>
</reference>
<evidence type="ECO:0000256" key="4">
    <source>
        <dbReference type="ARBA" id="ARBA00023026"/>
    </source>
</evidence>
<evidence type="ECO:0000256" key="3">
    <source>
        <dbReference type="ARBA" id="ARBA00022913"/>
    </source>
</evidence>
<organism evidence="7 8">
    <name type="scientific">Acinetobacter bereziniae NIPH 3</name>
    <dbReference type="NCBI Taxonomy" id="1217651"/>
    <lineage>
        <taxon>Bacteria</taxon>
        <taxon>Pseudomonadati</taxon>
        <taxon>Pseudomonadota</taxon>
        <taxon>Gammaproteobacteria</taxon>
        <taxon>Moraxellales</taxon>
        <taxon>Moraxellaceae</taxon>
        <taxon>Acinetobacter</taxon>
    </lineage>
</organism>
<dbReference type="GO" id="GO:0016020">
    <property type="term" value="C:membrane"/>
    <property type="evidence" value="ECO:0007669"/>
    <property type="project" value="InterPro"/>
</dbReference>
<dbReference type="PATRIC" id="fig|1217651.3.peg.1014"/>
<proteinExistence type="predicted"/>
<name>N8YU59_ACIBZ</name>
<feature type="region of interest" description="Disordered" evidence="5">
    <location>
        <begin position="715"/>
        <end position="734"/>
    </location>
</feature>
<dbReference type="Proteomes" id="UP000013270">
    <property type="component" value="Unassembled WGS sequence"/>
</dbReference>
<dbReference type="GO" id="GO:0005524">
    <property type="term" value="F:ATP binding"/>
    <property type="evidence" value="ECO:0007669"/>
    <property type="project" value="InterPro"/>
</dbReference>